<organism evidence="2 3">
    <name type="scientific">Candidatus Scatousia excrementipullorum</name>
    <dbReference type="NCBI Taxonomy" id="2840936"/>
    <lineage>
        <taxon>Bacteria</taxon>
        <taxon>Candidatus Scatousia</taxon>
    </lineage>
</organism>
<proteinExistence type="predicted"/>
<sequence length="608" mass="68215">MGLSASQARLLSITSRISDNELRSQTITTAKTALANKTSQASQEYLAALDETNMFFSTYDADGNKVREKLTAACLSQYAPLKNQYGIINTDGQIMVSEIDAQNYLESATLGEFLEKYGVATVEDVQVDNPEYVEQAIYIYGSNWKEWIEGTAAEDTAGGLQGLKPNEEDYNQLIWKETINAELYPKFVNASKGCLDHCYNKEGSGEDCYLHVLAHLLDLEVDSNGSIITSAYPKTFTTTYGQGISVDSGKITSSNIYGGPWNAQHTKTLEMKEVSEAVCNETGKVYYAAEDEADKAHYESLATSGLTGNDLLVEQLLSNYYTDENGETQLKTLKQKIIDLYYVTENRHSLGVDFDTTLINAIERFQEDMKLKELTPETIPDPEAYEEAYKKWQTAMEQALGVLNGLDRYLTDDQITVTDADEAQWYVNLWHRMNGASDYKAEIEGVENGAHPETHYLGQQEEEEKYAGMENSLINGLTANGKLLWTVLEDGLMNSAEYLNYGLKNGTLTLERVNFSEPTEDGSGIEQATWTAIIYSNALDISEEENEKAITKAEVKYQQAMKDIEAKDKQYDNMIRRLDTEHNALQTEYDSIKNVIGKNIERTLKMYS</sequence>
<evidence type="ECO:0000256" key="1">
    <source>
        <dbReference type="SAM" id="Coils"/>
    </source>
</evidence>
<accession>A0A9D9DRZ7</accession>
<protein>
    <submittedName>
        <fullName evidence="2">Uncharacterized protein</fullName>
    </submittedName>
</protein>
<dbReference type="Proteomes" id="UP000823632">
    <property type="component" value="Unassembled WGS sequence"/>
</dbReference>
<evidence type="ECO:0000313" key="3">
    <source>
        <dbReference type="Proteomes" id="UP000823632"/>
    </source>
</evidence>
<gene>
    <name evidence="2" type="ORF">IAC76_06340</name>
</gene>
<keyword evidence="1" id="KW-0175">Coiled coil</keyword>
<dbReference type="EMBL" id="JADIND010000137">
    <property type="protein sequence ID" value="MBO8430990.1"/>
    <property type="molecule type" value="Genomic_DNA"/>
</dbReference>
<feature type="coiled-coil region" evidence="1">
    <location>
        <begin position="550"/>
        <end position="595"/>
    </location>
</feature>
<evidence type="ECO:0000313" key="2">
    <source>
        <dbReference type="EMBL" id="MBO8430990.1"/>
    </source>
</evidence>
<reference evidence="2" key="2">
    <citation type="journal article" date="2021" name="PeerJ">
        <title>Extensive microbial diversity within the chicken gut microbiome revealed by metagenomics and culture.</title>
        <authorList>
            <person name="Gilroy R."/>
            <person name="Ravi A."/>
            <person name="Getino M."/>
            <person name="Pursley I."/>
            <person name="Horton D.L."/>
            <person name="Alikhan N.F."/>
            <person name="Baker D."/>
            <person name="Gharbi K."/>
            <person name="Hall N."/>
            <person name="Watson M."/>
            <person name="Adriaenssens E.M."/>
            <person name="Foster-Nyarko E."/>
            <person name="Jarju S."/>
            <person name="Secka A."/>
            <person name="Antonio M."/>
            <person name="Oren A."/>
            <person name="Chaudhuri R.R."/>
            <person name="La Ragione R."/>
            <person name="Hildebrand F."/>
            <person name="Pallen M.J."/>
        </authorList>
    </citation>
    <scope>NUCLEOTIDE SEQUENCE</scope>
    <source>
        <strain evidence="2">10192</strain>
    </source>
</reference>
<dbReference type="AlphaFoldDB" id="A0A9D9DRZ7"/>
<name>A0A9D9DRZ7_9BACT</name>
<comment type="caution">
    <text evidence="2">The sequence shown here is derived from an EMBL/GenBank/DDBJ whole genome shotgun (WGS) entry which is preliminary data.</text>
</comment>
<reference evidence="2" key="1">
    <citation type="submission" date="2020-10" db="EMBL/GenBank/DDBJ databases">
        <authorList>
            <person name="Gilroy R."/>
        </authorList>
    </citation>
    <scope>NUCLEOTIDE SEQUENCE</scope>
    <source>
        <strain evidence="2">10192</strain>
    </source>
</reference>